<dbReference type="SMART" id="SM00382">
    <property type="entry name" value="AAA"/>
    <property type="match status" value="1"/>
</dbReference>
<accession>A0A017RWJ1</accession>
<dbReference type="FunFam" id="3.40.50.300:FF:000224">
    <property type="entry name" value="Energy-coupling factor transporter ATP-binding protein EcfA"/>
    <property type="match status" value="1"/>
</dbReference>
<keyword evidence="8" id="KW-0472">Membrane</keyword>
<dbReference type="GO" id="GO:0042626">
    <property type="term" value="F:ATPase-coupled transmembrane transporter activity"/>
    <property type="evidence" value="ECO:0007669"/>
    <property type="project" value="TreeGrafter"/>
</dbReference>
<evidence type="ECO:0000256" key="5">
    <source>
        <dbReference type="ARBA" id="ARBA00022741"/>
    </source>
</evidence>
<name>A0A017RWJ1_9CLOT</name>
<dbReference type="InterPro" id="IPR015856">
    <property type="entry name" value="ABC_transpr_CbiO/EcfA_su"/>
</dbReference>
<keyword evidence="5" id="KW-0547">Nucleotide-binding</keyword>
<dbReference type="OrthoDB" id="9784332at2"/>
<proteinExistence type="inferred from homology"/>
<evidence type="ECO:0000256" key="2">
    <source>
        <dbReference type="ARBA" id="ARBA00005417"/>
    </source>
</evidence>
<dbReference type="EMBL" id="AZQP01000008">
    <property type="protein sequence ID" value="EYE89128.1"/>
    <property type="molecule type" value="Genomic_DNA"/>
</dbReference>
<keyword evidence="4" id="KW-1003">Cell membrane</keyword>
<dbReference type="InterPro" id="IPR017871">
    <property type="entry name" value="ABC_transporter-like_CS"/>
</dbReference>
<comment type="subcellular location">
    <subcellularLocation>
        <location evidence="1">Cell membrane</location>
        <topology evidence="1">Peripheral membrane protein</topology>
    </subcellularLocation>
</comment>
<gene>
    <name evidence="10" type="ORF">Q428_04070</name>
</gene>
<reference evidence="10 11" key="1">
    <citation type="journal article" date="2014" name="Genome Announc.">
        <title>Draft Genome Sequence of Fervidicella metallireducens Strain AeBT, an Iron-Reducing Thermoanaerobe from the Great Artesian Basin.</title>
        <authorList>
            <person name="Patel B.K."/>
        </authorList>
    </citation>
    <scope>NUCLEOTIDE SEQUENCE [LARGE SCALE GENOMIC DNA]</scope>
    <source>
        <strain evidence="10 11">AeB</strain>
    </source>
</reference>
<dbReference type="STRING" id="1403537.Q428_04070"/>
<keyword evidence="7" id="KW-1278">Translocase</keyword>
<evidence type="ECO:0000313" key="11">
    <source>
        <dbReference type="Proteomes" id="UP000019681"/>
    </source>
</evidence>
<evidence type="ECO:0000256" key="7">
    <source>
        <dbReference type="ARBA" id="ARBA00022967"/>
    </source>
</evidence>
<dbReference type="CDD" id="cd03225">
    <property type="entry name" value="ABC_cobalt_CbiO_domain1"/>
    <property type="match status" value="1"/>
</dbReference>
<dbReference type="GO" id="GO:0005524">
    <property type="term" value="F:ATP binding"/>
    <property type="evidence" value="ECO:0007669"/>
    <property type="project" value="UniProtKB-KW"/>
</dbReference>
<dbReference type="Gene3D" id="3.40.50.300">
    <property type="entry name" value="P-loop containing nucleotide triphosphate hydrolases"/>
    <property type="match status" value="1"/>
</dbReference>
<dbReference type="InterPro" id="IPR027417">
    <property type="entry name" value="P-loop_NTPase"/>
</dbReference>
<keyword evidence="6" id="KW-0067">ATP-binding</keyword>
<feature type="domain" description="ABC transporter" evidence="9">
    <location>
        <begin position="2"/>
        <end position="241"/>
    </location>
</feature>
<sequence length="241" mass="27424">MIEINNITFEYNGLKAIDNISIKIEKGESIAIIGPNGSGKSTFLKILNALIFPSSGDYIFNGEKITPSSMNNQIFSKKFHKKIGFVFQNSDSQLFCSSVYDEIAFGPRQMGLSEIDVKRRCEDCLRLLNIEDLKDRVPFNLSGGEKKRVAIACVLSSNPEVIVLDEPMNGLDPRTKRFFRELLIKLNQSGKTVICATHDFEYVKDVFKRAIVFSKNHRIIRDDHYDKVINDSVFLFENNII</sequence>
<dbReference type="InterPro" id="IPR003593">
    <property type="entry name" value="AAA+_ATPase"/>
</dbReference>
<comment type="similarity">
    <text evidence="2">Belongs to the ABC transporter superfamily.</text>
</comment>
<dbReference type="InterPro" id="IPR050095">
    <property type="entry name" value="ECF_ABC_transporter_ATP-bd"/>
</dbReference>
<dbReference type="Pfam" id="PF00005">
    <property type="entry name" value="ABC_tran"/>
    <property type="match status" value="1"/>
</dbReference>
<comment type="caution">
    <text evidence="10">The sequence shown here is derived from an EMBL/GenBank/DDBJ whole genome shotgun (WGS) entry which is preliminary data.</text>
</comment>
<keyword evidence="3" id="KW-0813">Transport</keyword>
<dbReference type="InterPro" id="IPR003439">
    <property type="entry name" value="ABC_transporter-like_ATP-bd"/>
</dbReference>
<evidence type="ECO:0000256" key="1">
    <source>
        <dbReference type="ARBA" id="ARBA00004202"/>
    </source>
</evidence>
<dbReference type="GO" id="GO:0043190">
    <property type="term" value="C:ATP-binding cassette (ABC) transporter complex"/>
    <property type="evidence" value="ECO:0007669"/>
    <property type="project" value="TreeGrafter"/>
</dbReference>
<protein>
    <submittedName>
        <fullName evidence="10">Cobalt ABC transporter</fullName>
    </submittedName>
</protein>
<dbReference type="SUPFAM" id="SSF52540">
    <property type="entry name" value="P-loop containing nucleoside triphosphate hydrolases"/>
    <property type="match status" value="1"/>
</dbReference>
<dbReference type="PROSITE" id="PS00211">
    <property type="entry name" value="ABC_TRANSPORTER_1"/>
    <property type="match status" value="1"/>
</dbReference>
<dbReference type="RefSeq" id="WP_035378391.1">
    <property type="nucleotide sequence ID" value="NZ_AZQP01000008.1"/>
</dbReference>
<organism evidence="10 11">
    <name type="scientific">Fervidicella metallireducens AeB</name>
    <dbReference type="NCBI Taxonomy" id="1403537"/>
    <lineage>
        <taxon>Bacteria</taxon>
        <taxon>Bacillati</taxon>
        <taxon>Bacillota</taxon>
        <taxon>Clostridia</taxon>
        <taxon>Eubacteriales</taxon>
        <taxon>Clostridiaceae</taxon>
        <taxon>Fervidicella</taxon>
    </lineage>
</organism>
<evidence type="ECO:0000256" key="4">
    <source>
        <dbReference type="ARBA" id="ARBA00022475"/>
    </source>
</evidence>
<evidence type="ECO:0000256" key="8">
    <source>
        <dbReference type="ARBA" id="ARBA00023136"/>
    </source>
</evidence>
<evidence type="ECO:0000256" key="3">
    <source>
        <dbReference type="ARBA" id="ARBA00022448"/>
    </source>
</evidence>
<dbReference type="AlphaFoldDB" id="A0A017RWJ1"/>
<evidence type="ECO:0000256" key="6">
    <source>
        <dbReference type="ARBA" id="ARBA00022840"/>
    </source>
</evidence>
<dbReference type="Proteomes" id="UP000019681">
    <property type="component" value="Unassembled WGS sequence"/>
</dbReference>
<dbReference type="GO" id="GO:0016887">
    <property type="term" value="F:ATP hydrolysis activity"/>
    <property type="evidence" value="ECO:0007669"/>
    <property type="project" value="InterPro"/>
</dbReference>
<keyword evidence="11" id="KW-1185">Reference proteome</keyword>
<dbReference type="PANTHER" id="PTHR43553:SF27">
    <property type="entry name" value="ENERGY-COUPLING FACTOR TRANSPORTER ATP-BINDING PROTEIN ECFA2"/>
    <property type="match status" value="1"/>
</dbReference>
<dbReference type="PROSITE" id="PS50893">
    <property type="entry name" value="ABC_TRANSPORTER_2"/>
    <property type="match status" value="1"/>
</dbReference>
<evidence type="ECO:0000259" key="9">
    <source>
        <dbReference type="PROSITE" id="PS50893"/>
    </source>
</evidence>
<dbReference type="PANTHER" id="PTHR43553">
    <property type="entry name" value="HEAVY METAL TRANSPORTER"/>
    <property type="match status" value="1"/>
</dbReference>
<evidence type="ECO:0000313" key="10">
    <source>
        <dbReference type="EMBL" id="EYE89128.1"/>
    </source>
</evidence>